<proteinExistence type="predicted"/>
<comment type="caution">
    <text evidence="1">The sequence shown here is derived from an EMBL/GenBank/DDBJ whole genome shotgun (WGS) entry which is preliminary data.</text>
</comment>
<gene>
    <name evidence="1" type="ORF">ANCCAN_06715</name>
</gene>
<accession>A0A368GSC8</accession>
<protein>
    <submittedName>
        <fullName evidence="1">Uncharacterized protein</fullName>
    </submittedName>
</protein>
<keyword evidence="2" id="KW-1185">Reference proteome</keyword>
<organism evidence="1 2">
    <name type="scientific">Ancylostoma caninum</name>
    <name type="common">Dog hookworm</name>
    <dbReference type="NCBI Taxonomy" id="29170"/>
    <lineage>
        <taxon>Eukaryota</taxon>
        <taxon>Metazoa</taxon>
        <taxon>Ecdysozoa</taxon>
        <taxon>Nematoda</taxon>
        <taxon>Chromadorea</taxon>
        <taxon>Rhabditida</taxon>
        <taxon>Rhabditina</taxon>
        <taxon>Rhabditomorpha</taxon>
        <taxon>Strongyloidea</taxon>
        <taxon>Ancylostomatidae</taxon>
        <taxon>Ancylostomatinae</taxon>
        <taxon>Ancylostoma</taxon>
    </lineage>
</organism>
<dbReference type="EMBL" id="JOJR01000065">
    <property type="protein sequence ID" value="RCN47273.1"/>
    <property type="molecule type" value="Genomic_DNA"/>
</dbReference>
<evidence type="ECO:0000313" key="2">
    <source>
        <dbReference type="Proteomes" id="UP000252519"/>
    </source>
</evidence>
<sequence>MLLQLVNLHCGRCAIHYSGTPTKVSISRFTRWQQMFLWSKALMKRSTEHGKCDINLQCYGTFWLSKLDRTRNAAVKRAGAQRGLN</sequence>
<name>A0A368GSC8_ANCCA</name>
<dbReference type="Proteomes" id="UP000252519">
    <property type="component" value="Unassembled WGS sequence"/>
</dbReference>
<dbReference type="AlphaFoldDB" id="A0A368GSC8"/>
<evidence type="ECO:0000313" key="1">
    <source>
        <dbReference type="EMBL" id="RCN47273.1"/>
    </source>
</evidence>
<reference evidence="1 2" key="1">
    <citation type="submission" date="2014-10" db="EMBL/GenBank/DDBJ databases">
        <title>Draft genome of the hookworm Ancylostoma caninum.</title>
        <authorList>
            <person name="Mitreva M."/>
        </authorList>
    </citation>
    <scope>NUCLEOTIDE SEQUENCE [LARGE SCALE GENOMIC DNA]</scope>
    <source>
        <strain evidence="1 2">Baltimore</strain>
    </source>
</reference>